<dbReference type="InterPro" id="IPR036188">
    <property type="entry name" value="FAD/NAD-bd_sf"/>
</dbReference>
<proteinExistence type="predicted"/>
<feature type="region of interest" description="Disordered" evidence="2">
    <location>
        <begin position="1"/>
        <end position="26"/>
    </location>
</feature>
<dbReference type="InterPro" id="IPR006076">
    <property type="entry name" value="FAD-dep_OxRdtase"/>
</dbReference>
<dbReference type="Gene3D" id="3.50.50.60">
    <property type="entry name" value="FAD/NAD(P)-binding domain"/>
    <property type="match status" value="1"/>
</dbReference>
<feature type="domain" description="FAD dependent oxidoreductase" evidence="3">
    <location>
        <begin position="39"/>
        <end position="402"/>
    </location>
</feature>
<evidence type="ECO:0000256" key="2">
    <source>
        <dbReference type="SAM" id="MobiDB-lite"/>
    </source>
</evidence>
<dbReference type="KEGG" id="ope:PU634_04725"/>
<dbReference type="GO" id="GO:0016491">
    <property type="term" value="F:oxidoreductase activity"/>
    <property type="evidence" value="ECO:0007669"/>
    <property type="project" value="UniProtKB-KW"/>
</dbReference>
<sequence>MTKTINVRRLPRDTGPAGWNSILPPARTHPELKEDIRADWVVVGGGFAGMAAARRLSQLVGDDRVVLLEAGRLAQGPAGRNSGFMIDLPHELNSETYAGAAEADMLQIRLNRAAIDFARNMAREFDMPERVFDPCGKLTGAATAKGAQHIDSYARHLEGLGEQYRLLDAGEMKAHTGIDFYQKGLYTPGAVMIQPAAFIRMAAEGLAERVAIYEQSPVLKMDLGDEHVLHTPQGRVRARHVILAVNGHIQSFGFYPRQLLHVFTYASMTRALSAGEAARLGGTPDWGVLPADPMGTTVRRVSSLMGSGDRVTVRNRFTLNQSMEISERQLRDVFKAHDRAFAARFPMLDGVPMEHRWGGRLCLSWNSVPAFGELESRVYSAACQNGLGTVKGTLSGMLAVDLALNHRSELLDEFMSYEAPRRLPPEPFLSVGANLTMRWKEWLAGIEL</sequence>
<dbReference type="GO" id="GO:0005737">
    <property type="term" value="C:cytoplasm"/>
    <property type="evidence" value="ECO:0007669"/>
    <property type="project" value="TreeGrafter"/>
</dbReference>
<dbReference type="Gene3D" id="3.30.9.10">
    <property type="entry name" value="D-Amino Acid Oxidase, subunit A, domain 2"/>
    <property type="match status" value="1"/>
</dbReference>
<evidence type="ECO:0000256" key="1">
    <source>
        <dbReference type="ARBA" id="ARBA00023002"/>
    </source>
</evidence>
<dbReference type="EMBL" id="CP118224">
    <property type="protein sequence ID" value="WMC11671.1"/>
    <property type="molecule type" value="Genomic_DNA"/>
</dbReference>
<name>A0AA50KNX0_9GAMM</name>
<dbReference type="Pfam" id="PF01266">
    <property type="entry name" value="DAO"/>
    <property type="match status" value="1"/>
</dbReference>
<protein>
    <submittedName>
        <fullName evidence="4">FAD-binding oxidoreductase</fullName>
    </submittedName>
</protein>
<dbReference type="SUPFAM" id="SSF51905">
    <property type="entry name" value="FAD/NAD(P)-binding domain"/>
    <property type="match status" value="1"/>
</dbReference>
<organism evidence="4 5">
    <name type="scientific">Oceanimonas pelagia</name>
    <dbReference type="NCBI Taxonomy" id="3028314"/>
    <lineage>
        <taxon>Bacteria</taxon>
        <taxon>Pseudomonadati</taxon>
        <taxon>Pseudomonadota</taxon>
        <taxon>Gammaproteobacteria</taxon>
        <taxon>Aeromonadales</taxon>
        <taxon>Aeromonadaceae</taxon>
        <taxon>Oceanimonas</taxon>
    </lineage>
</organism>
<dbReference type="RefSeq" id="WP_306762906.1">
    <property type="nucleotide sequence ID" value="NZ_CP118224.1"/>
</dbReference>
<keyword evidence="1" id="KW-0560">Oxidoreductase</keyword>
<dbReference type="AlphaFoldDB" id="A0AA50KNX0"/>
<gene>
    <name evidence="4" type="ORF">PU634_04725</name>
</gene>
<evidence type="ECO:0000313" key="4">
    <source>
        <dbReference type="EMBL" id="WMC11671.1"/>
    </source>
</evidence>
<evidence type="ECO:0000313" key="5">
    <source>
        <dbReference type="Proteomes" id="UP001223802"/>
    </source>
</evidence>
<accession>A0AA50KNX0</accession>
<keyword evidence="5" id="KW-1185">Reference proteome</keyword>
<evidence type="ECO:0000259" key="3">
    <source>
        <dbReference type="Pfam" id="PF01266"/>
    </source>
</evidence>
<dbReference type="PANTHER" id="PTHR13847:SF281">
    <property type="entry name" value="FAD DEPENDENT OXIDOREDUCTASE DOMAIN-CONTAINING PROTEIN"/>
    <property type="match status" value="1"/>
</dbReference>
<dbReference type="Proteomes" id="UP001223802">
    <property type="component" value="Chromosome"/>
</dbReference>
<reference evidence="4 5" key="1">
    <citation type="submission" date="2023-02" db="EMBL/GenBank/DDBJ databases">
        <title>Complete genome sequence of a novel bacterium Oceanimonas sp. NTOU-MSR1 isolated from marine coast sediment.</title>
        <authorList>
            <person name="Yang H.-T."/>
            <person name="Chen Y.-L."/>
            <person name="Ho Y.-N."/>
        </authorList>
    </citation>
    <scope>NUCLEOTIDE SEQUENCE [LARGE SCALE GENOMIC DNA]</scope>
    <source>
        <strain evidence="4 5">NTOU-MSR1</strain>
    </source>
</reference>
<dbReference type="PANTHER" id="PTHR13847">
    <property type="entry name" value="SARCOSINE DEHYDROGENASE-RELATED"/>
    <property type="match status" value="1"/>
</dbReference>